<dbReference type="SUPFAM" id="SSF52540">
    <property type="entry name" value="P-loop containing nucleoside triphosphate hydrolases"/>
    <property type="match status" value="1"/>
</dbReference>
<feature type="domain" description="ABC transporter" evidence="4">
    <location>
        <begin position="6"/>
        <end position="203"/>
    </location>
</feature>
<protein>
    <submittedName>
        <fullName evidence="5">ABC transporter ATP-binding protein</fullName>
    </submittedName>
</protein>
<proteinExistence type="predicted"/>
<dbReference type="RefSeq" id="WP_002608432.1">
    <property type="nucleotide sequence ID" value="NZ_AP025565.1"/>
</dbReference>
<dbReference type="PANTHER" id="PTHR42939">
    <property type="entry name" value="ABC TRANSPORTER ATP-BINDING PROTEIN ALBC-RELATED"/>
    <property type="match status" value="1"/>
</dbReference>
<dbReference type="GO" id="GO:0016887">
    <property type="term" value="F:ATP hydrolysis activity"/>
    <property type="evidence" value="ECO:0007669"/>
    <property type="project" value="InterPro"/>
</dbReference>
<dbReference type="EMBL" id="CP048838">
    <property type="protein sequence ID" value="QJA02368.1"/>
    <property type="molecule type" value="Genomic_DNA"/>
</dbReference>
<dbReference type="PROSITE" id="PS00211">
    <property type="entry name" value="ABC_TRANSPORTER_1"/>
    <property type="match status" value="1"/>
</dbReference>
<reference evidence="5" key="2">
    <citation type="journal article" date="2022" name="Clin. Infect. Dis.">
        <title>Association between Clostridium innocuum and antibiotic-associated diarrhea in adults and children: A cross-sectional study and comparative genomics analysis.</title>
        <authorList>
            <person name="Cherny K.E."/>
            <person name="Muscat E.B."/>
            <person name="Balaji A."/>
            <person name="Mukherjee J."/>
            <person name="Ozer E.A."/>
            <person name="Angarone M.P."/>
            <person name="Hauser A.R."/>
            <person name="Sichel J.S."/>
            <person name="Amponsah E."/>
            <person name="Kociolek L.K."/>
        </authorList>
    </citation>
    <scope>NUCLEOTIDE SEQUENCE</scope>
    <source>
        <strain evidence="5">NU1-AC-029v</strain>
    </source>
</reference>
<name>A0AAP2UKV8_CLOIN</name>
<dbReference type="InterPro" id="IPR017871">
    <property type="entry name" value="ABC_transporter-like_CS"/>
</dbReference>
<dbReference type="GO" id="GO:0005524">
    <property type="term" value="F:ATP binding"/>
    <property type="evidence" value="ECO:0007669"/>
    <property type="project" value="UniProtKB-KW"/>
</dbReference>
<keyword evidence="3 5" id="KW-0067">ATP-binding</keyword>
<dbReference type="Gene3D" id="3.40.50.300">
    <property type="entry name" value="P-loop containing nucleotide triphosphate hydrolases"/>
    <property type="match status" value="1"/>
</dbReference>
<dbReference type="PROSITE" id="PS50893">
    <property type="entry name" value="ABC_TRANSPORTER_2"/>
    <property type="match status" value="1"/>
</dbReference>
<evidence type="ECO:0000256" key="3">
    <source>
        <dbReference type="ARBA" id="ARBA00022840"/>
    </source>
</evidence>
<evidence type="ECO:0000313" key="6">
    <source>
        <dbReference type="EMBL" id="QJA02368.1"/>
    </source>
</evidence>
<dbReference type="SMART" id="SM00382">
    <property type="entry name" value="AAA"/>
    <property type="match status" value="1"/>
</dbReference>
<dbReference type="Pfam" id="PF00005">
    <property type="entry name" value="ABC_tran"/>
    <property type="match status" value="1"/>
</dbReference>
<dbReference type="AlphaFoldDB" id="A0AAP2UKV8"/>
<dbReference type="Proteomes" id="UP000503330">
    <property type="component" value="Chromosome"/>
</dbReference>
<evidence type="ECO:0000256" key="1">
    <source>
        <dbReference type="ARBA" id="ARBA00022448"/>
    </source>
</evidence>
<accession>A0AAP2UKV8</accession>
<sequence>MKKAILEICHVSKSFRHQSILSDGNMTVYEGELLYLCGKNGSGKSTIFKIIAGLLEPDTGTLNWMKKVKIGALIENPEYMGSETLFDNLRFLYQLTSPFHKQEVEMLVNRFNLALYNKKPLKKYSVGMLQKVGIIQAIMEHQDFIMLDEPMRGLDKEAQQTFYEIIQELHEEGKTVIIASHDVMDEIEFDRKLCVENGKIMEL</sequence>
<dbReference type="InterPro" id="IPR051782">
    <property type="entry name" value="ABC_Transporter_VariousFunc"/>
</dbReference>
<gene>
    <name evidence="6" type="ORF">G4D54_08020</name>
    <name evidence="5" type="ORF">MKC95_05240</name>
</gene>
<dbReference type="Proteomes" id="UP001203972">
    <property type="component" value="Unassembled WGS sequence"/>
</dbReference>
<keyword evidence="1" id="KW-0813">Transport</keyword>
<dbReference type="EMBL" id="JAKTMA010000007">
    <property type="protein sequence ID" value="MCR0232174.1"/>
    <property type="molecule type" value="Genomic_DNA"/>
</dbReference>
<organism evidence="5 8">
    <name type="scientific">Clostridium innocuum</name>
    <dbReference type="NCBI Taxonomy" id="1522"/>
    <lineage>
        <taxon>Bacteria</taxon>
        <taxon>Bacillati</taxon>
        <taxon>Bacillota</taxon>
        <taxon>Clostridia</taxon>
        <taxon>Eubacteriales</taxon>
        <taxon>Clostridiaceae</taxon>
        <taxon>Clostridium</taxon>
    </lineage>
</organism>
<evidence type="ECO:0000256" key="2">
    <source>
        <dbReference type="ARBA" id="ARBA00022741"/>
    </source>
</evidence>
<evidence type="ECO:0000259" key="4">
    <source>
        <dbReference type="PROSITE" id="PS50893"/>
    </source>
</evidence>
<evidence type="ECO:0000313" key="7">
    <source>
        <dbReference type="Proteomes" id="UP000503330"/>
    </source>
</evidence>
<reference evidence="6 7" key="1">
    <citation type="submission" date="2020-02" db="EMBL/GenBank/DDBJ databases">
        <authorList>
            <person name="Kociolek L.K."/>
            <person name="Ozer E.A."/>
        </authorList>
    </citation>
    <scope>NUCLEOTIDE SEQUENCE [LARGE SCALE GENOMIC DNA]</scope>
    <source>
        <strain evidence="6 7">ATCC 14501</strain>
    </source>
</reference>
<evidence type="ECO:0000313" key="8">
    <source>
        <dbReference type="Proteomes" id="UP001203972"/>
    </source>
</evidence>
<dbReference type="InterPro" id="IPR027417">
    <property type="entry name" value="P-loop_NTPase"/>
</dbReference>
<dbReference type="InterPro" id="IPR003593">
    <property type="entry name" value="AAA+_ATPase"/>
</dbReference>
<evidence type="ECO:0000313" key="5">
    <source>
        <dbReference type="EMBL" id="MCR0232174.1"/>
    </source>
</evidence>
<dbReference type="InterPro" id="IPR003439">
    <property type="entry name" value="ABC_transporter-like_ATP-bd"/>
</dbReference>
<keyword evidence="2" id="KW-0547">Nucleotide-binding</keyword>
<dbReference type="GeneID" id="61925475"/>
<dbReference type="PANTHER" id="PTHR42939:SF1">
    <property type="entry name" value="ABC TRANSPORTER ATP-BINDING PROTEIN ALBC-RELATED"/>
    <property type="match status" value="1"/>
</dbReference>
<dbReference type="CDD" id="cd03230">
    <property type="entry name" value="ABC_DR_subfamily_A"/>
    <property type="match status" value="1"/>
</dbReference>